<reference evidence="4 5" key="1">
    <citation type="submission" date="2019-08" db="EMBL/GenBank/DDBJ databases">
        <title>Paraburkholderia sp. DCY113.</title>
        <authorList>
            <person name="Kang J."/>
        </authorList>
    </citation>
    <scope>NUCLEOTIDE SEQUENCE [LARGE SCALE GENOMIC DNA]</scope>
    <source>
        <strain evidence="4 5">DCY113</strain>
    </source>
</reference>
<dbReference type="SUPFAM" id="SSF54631">
    <property type="entry name" value="CBS-domain pair"/>
    <property type="match status" value="1"/>
</dbReference>
<dbReference type="InterPro" id="IPR000644">
    <property type="entry name" value="CBS_dom"/>
</dbReference>
<dbReference type="PANTHER" id="PTHR43080:SF2">
    <property type="entry name" value="CBS DOMAIN-CONTAINING PROTEIN"/>
    <property type="match status" value="1"/>
</dbReference>
<dbReference type="Gene3D" id="3.10.580.10">
    <property type="entry name" value="CBS-domain"/>
    <property type="match status" value="1"/>
</dbReference>
<evidence type="ECO:0000256" key="1">
    <source>
        <dbReference type="ARBA" id="ARBA00023122"/>
    </source>
</evidence>
<dbReference type="CDD" id="cd04623">
    <property type="entry name" value="CBS_pair_bac_euk"/>
    <property type="match status" value="1"/>
</dbReference>
<evidence type="ECO:0000259" key="3">
    <source>
        <dbReference type="PROSITE" id="PS51371"/>
    </source>
</evidence>
<sequence length="164" mass="18152">MASVAQFLRSKVSQTVWSTQASASVYDAIAIMAYRHVGALIVAHEGRVAGIVTERDYARKIVLMERSSRDTPVRDIMSTAVRCVSPQQTTDECMALMTEHRIRYLPVITAGQVIGMVSIGDLIKNLISEQEHTIRHLEHYIHGTSFEVTHSGLQPQSAVSMTAQ</sequence>
<proteinExistence type="predicted"/>
<dbReference type="Proteomes" id="UP000325273">
    <property type="component" value="Unassembled WGS sequence"/>
</dbReference>
<accession>A0A5B0HEY5</accession>
<keyword evidence="5" id="KW-1185">Reference proteome</keyword>
<dbReference type="AlphaFoldDB" id="A0A5B0HEY5"/>
<dbReference type="InterPro" id="IPR046342">
    <property type="entry name" value="CBS_dom_sf"/>
</dbReference>
<dbReference type="InterPro" id="IPR051257">
    <property type="entry name" value="Diverse_CBS-Domain"/>
</dbReference>
<evidence type="ECO:0000313" key="5">
    <source>
        <dbReference type="Proteomes" id="UP000325273"/>
    </source>
</evidence>
<keyword evidence="1 2" id="KW-0129">CBS domain</keyword>
<dbReference type="RefSeq" id="WP_149669227.1">
    <property type="nucleotide sequence ID" value="NZ_VTUZ01000004.1"/>
</dbReference>
<feature type="domain" description="CBS" evidence="3">
    <location>
        <begin position="77"/>
        <end position="134"/>
    </location>
</feature>
<dbReference type="InterPro" id="IPR044725">
    <property type="entry name" value="CBSX3_CBS_dom"/>
</dbReference>
<comment type="caution">
    <text evidence="4">The sequence shown here is derived from an EMBL/GenBank/DDBJ whole genome shotgun (WGS) entry which is preliminary data.</text>
</comment>
<dbReference type="Pfam" id="PF00571">
    <property type="entry name" value="CBS"/>
    <property type="match status" value="2"/>
</dbReference>
<dbReference type="EMBL" id="VTUZ01000004">
    <property type="protein sequence ID" value="KAA1013544.1"/>
    <property type="molecule type" value="Genomic_DNA"/>
</dbReference>
<organism evidence="4 5">
    <name type="scientific">Paraburkholderia panacisoli</name>
    <dbReference type="NCBI Taxonomy" id="2603818"/>
    <lineage>
        <taxon>Bacteria</taxon>
        <taxon>Pseudomonadati</taxon>
        <taxon>Pseudomonadota</taxon>
        <taxon>Betaproteobacteria</taxon>
        <taxon>Burkholderiales</taxon>
        <taxon>Burkholderiaceae</taxon>
        <taxon>Paraburkholderia</taxon>
    </lineage>
</organism>
<evidence type="ECO:0000256" key="2">
    <source>
        <dbReference type="PROSITE-ProRule" id="PRU00703"/>
    </source>
</evidence>
<dbReference type="PANTHER" id="PTHR43080">
    <property type="entry name" value="CBS DOMAIN-CONTAINING PROTEIN CBSX3, MITOCHONDRIAL"/>
    <property type="match status" value="1"/>
</dbReference>
<dbReference type="SMART" id="SM00116">
    <property type="entry name" value="CBS"/>
    <property type="match status" value="2"/>
</dbReference>
<protein>
    <submittedName>
        <fullName evidence="4">CBS domain-containing protein</fullName>
    </submittedName>
</protein>
<evidence type="ECO:0000313" key="4">
    <source>
        <dbReference type="EMBL" id="KAA1013544.1"/>
    </source>
</evidence>
<name>A0A5B0HEY5_9BURK</name>
<feature type="domain" description="CBS" evidence="3">
    <location>
        <begin position="12"/>
        <end position="68"/>
    </location>
</feature>
<gene>
    <name evidence="4" type="ORF">FVF58_07265</name>
</gene>
<dbReference type="PROSITE" id="PS51371">
    <property type="entry name" value="CBS"/>
    <property type="match status" value="2"/>
</dbReference>